<evidence type="ECO:0000313" key="2">
    <source>
        <dbReference type="Proteomes" id="UP000028488"/>
    </source>
</evidence>
<organism evidence="1 2">
    <name type="scientific">Rhodococcus opacus</name>
    <name type="common">Nocardia opaca</name>
    <dbReference type="NCBI Taxonomy" id="37919"/>
    <lineage>
        <taxon>Bacteria</taxon>
        <taxon>Bacillati</taxon>
        <taxon>Actinomycetota</taxon>
        <taxon>Actinomycetes</taxon>
        <taxon>Mycobacteriales</taxon>
        <taxon>Nocardiaceae</taxon>
        <taxon>Rhodococcus</taxon>
    </lineage>
</organism>
<dbReference type="RefSeq" id="WP_037229439.1">
    <property type="nucleotide sequence ID" value="NZ_CP008947.1"/>
</dbReference>
<evidence type="ECO:0008006" key="3">
    <source>
        <dbReference type="Google" id="ProtNLM"/>
    </source>
</evidence>
<dbReference type="eggNOG" id="COG3386">
    <property type="taxonomic scope" value="Bacteria"/>
</dbReference>
<name>A0A076EVZ2_RHOOP</name>
<sequence>MGRPGARVVASCIGVAFLLVTGCSSNSDEDQAITIAPASAAQSPAQNITPAGVVHPVGLPIESTTFDPETRTTVVLGGGGNQILLFPAGDFTAVPRVVPLDDTVAQVALAPGGVALLAMNTQVGRLDLRTGEVTFVPAGGDVRSVAPLPDGRLAMGLGNGEIHIVNTETNESQVIGGLTSVDGLAVVGDSLTALDRGQTSVTAIDVPGSALGVALRAGEGATQLTTDHYGRILVTDTTGDELLAYTTDTLMLRQRFPAGLAPYAVAYDDTADRAWVTLTETNEVVGFDLSSGVGVETARYPTVRQPNSVTVDTVNGDLLIGSATGDGLQQIPTRSS</sequence>
<dbReference type="SUPFAM" id="SSF101898">
    <property type="entry name" value="NHL repeat"/>
    <property type="match status" value="1"/>
</dbReference>
<dbReference type="EMBL" id="CP008947">
    <property type="protein sequence ID" value="AII10240.1"/>
    <property type="molecule type" value="Genomic_DNA"/>
</dbReference>
<gene>
    <name evidence="1" type="ORF">EP51_38555</name>
</gene>
<accession>A0A076EVZ2</accession>
<dbReference type="PROSITE" id="PS51257">
    <property type="entry name" value="PROKAR_LIPOPROTEIN"/>
    <property type="match status" value="1"/>
</dbReference>
<dbReference type="PANTHER" id="PTHR47197:SF3">
    <property type="entry name" value="DIHYDRO-HEME D1 DEHYDROGENASE"/>
    <property type="match status" value="1"/>
</dbReference>
<dbReference type="InterPro" id="IPR051200">
    <property type="entry name" value="Host-pathogen_enzymatic-act"/>
</dbReference>
<evidence type="ECO:0000313" key="1">
    <source>
        <dbReference type="EMBL" id="AII10240.1"/>
    </source>
</evidence>
<dbReference type="AlphaFoldDB" id="A0A076EVZ2"/>
<proteinExistence type="predicted"/>
<dbReference type="Proteomes" id="UP000028488">
    <property type="component" value="Chromosome"/>
</dbReference>
<protein>
    <recommendedName>
        <fullName evidence="3">Lipoprotein</fullName>
    </recommendedName>
</protein>
<dbReference type="InterPro" id="IPR015943">
    <property type="entry name" value="WD40/YVTN_repeat-like_dom_sf"/>
</dbReference>
<reference evidence="1 2" key="1">
    <citation type="submission" date="2014-07" db="EMBL/GenBank/DDBJ databases">
        <title>Genome Sequence of Rhodococcus opacus Strain R7, a Biodegrader of Mono- and Polycyclic Aromatic Hydrocarbons.</title>
        <authorList>
            <person name="Di Gennaro P."/>
            <person name="Zampolli J."/>
            <person name="Presti I."/>
            <person name="Cappelletti M."/>
            <person name="D'Ursi P."/>
            <person name="Orro A."/>
            <person name="Mezzelani A."/>
            <person name="Milanesi L."/>
        </authorList>
    </citation>
    <scope>NUCLEOTIDE SEQUENCE [LARGE SCALE GENOMIC DNA]</scope>
    <source>
        <strain evidence="1 2">R7</strain>
    </source>
</reference>
<dbReference type="Gene3D" id="2.130.10.10">
    <property type="entry name" value="YVTN repeat-like/Quinoprotein amine dehydrogenase"/>
    <property type="match status" value="1"/>
</dbReference>
<dbReference type="PANTHER" id="PTHR47197">
    <property type="entry name" value="PROTEIN NIRF"/>
    <property type="match status" value="1"/>
</dbReference>